<gene>
    <name evidence="2" type="ORF">HMPREF0454_03816</name>
</gene>
<keyword evidence="1" id="KW-1133">Transmembrane helix</keyword>
<sequence>MDSNIAINNIPLLIVCYCLYLLPMMKKEPLMRLFFMFAYKF</sequence>
<evidence type="ECO:0000313" key="2">
    <source>
        <dbReference type="EMBL" id="EHM39665.1"/>
    </source>
</evidence>
<proteinExistence type="predicted"/>
<accession>G9YAY1</accession>
<evidence type="ECO:0000313" key="3">
    <source>
        <dbReference type="Proteomes" id="UP000005959"/>
    </source>
</evidence>
<keyword evidence="1" id="KW-0472">Membrane</keyword>
<keyword evidence="1" id="KW-0812">Transmembrane</keyword>
<dbReference type="EMBL" id="AGCI01000091">
    <property type="protein sequence ID" value="EHM39665.1"/>
    <property type="molecule type" value="Genomic_DNA"/>
</dbReference>
<reference evidence="2 3" key="1">
    <citation type="submission" date="2011-08" db="EMBL/GenBank/DDBJ databases">
        <authorList>
            <person name="Weinstock G."/>
            <person name="Sodergren E."/>
            <person name="Clifton S."/>
            <person name="Fulton L."/>
            <person name="Fulton B."/>
            <person name="Courtney L."/>
            <person name="Fronick C."/>
            <person name="Harrison M."/>
            <person name="Strong C."/>
            <person name="Farmer C."/>
            <person name="Delahaunty K."/>
            <person name="Markovic C."/>
            <person name="Hall O."/>
            <person name="Minx P."/>
            <person name="Tomlinson C."/>
            <person name="Mitreva M."/>
            <person name="Hou S."/>
            <person name="Chen J."/>
            <person name="Wollam A."/>
            <person name="Pepin K.H."/>
            <person name="Johnson M."/>
            <person name="Bhonagiri V."/>
            <person name="Zhang X."/>
            <person name="Suruliraj S."/>
            <person name="Warren W."/>
            <person name="Chinwalla A."/>
            <person name="Mardis E.R."/>
            <person name="Wilson R.K."/>
        </authorList>
    </citation>
    <scope>NUCLEOTIDE SEQUENCE [LARGE SCALE GENOMIC DNA]</scope>
    <source>
        <strain evidence="2 3">ATCC 51873</strain>
    </source>
</reference>
<comment type="caution">
    <text evidence="2">The sequence shown here is derived from an EMBL/GenBank/DDBJ whole genome shotgun (WGS) entry which is preliminary data.</text>
</comment>
<dbReference type="HOGENOM" id="CLU_3270874_0_0_6"/>
<name>G9YAY1_HAFAL</name>
<organism evidence="2 3">
    <name type="scientific">Hafnia alvei ATCC 51873</name>
    <dbReference type="NCBI Taxonomy" id="1002364"/>
    <lineage>
        <taxon>Bacteria</taxon>
        <taxon>Pseudomonadati</taxon>
        <taxon>Pseudomonadota</taxon>
        <taxon>Gammaproteobacteria</taxon>
        <taxon>Enterobacterales</taxon>
        <taxon>Hafniaceae</taxon>
        <taxon>Hafnia</taxon>
    </lineage>
</organism>
<feature type="transmembrane region" description="Helical" evidence="1">
    <location>
        <begin position="6"/>
        <end position="22"/>
    </location>
</feature>
<dbReference type="Proteomes" id="UP000005959">
    <property type="component" value="Unassembled WGS sequence"/>
</dbReference>
<evidence type="ECO:0000256" key="1">
    <source>
        <dbReference type="SAM" id="Phobius"/>
    </source>
</evidence>
<protein>
    <submittedName>
        <fullName evidence="2">Uncharacterized protein</fullName>
    </submittedName>
</protein>
<dbReference type="AlphaFoldDB" id="G9YAY1"/>